<comment type="subcellular location">
    <subcellularLocation>
        <location evidence="1">Nucleus</location>
    </subcellularLocation>
</comment>
<dbReference type="GO" id="GO:0003887">
    <property type="term" value="F:DNA-directed DNA polymerase activity"/>
    <property type="evidence" value="ECO:0007669"/>
    <property type="project" value="TreeGrafter"/>
</dbReference>
<dbReference type="InterPro" id="IPR019038">
    <property type="entry name" value="POLD3"/>
</dbReference>
<evidence type="ECO:0000256" key="1">
    <source>
        <dbReference type="ARBA" id="ARBA00004123"/>
    </source>
</evidence>
<feature type="compositionally biased region" description="Low complexity" evidence="5">
    <location>
        <begin position="232"/>
        <end position="246"/>
    </location>
</feature>
<reference evidence="7" key="1">
    <citation type="journal article" date="2015" name="PLoS Genet.">
        <title>The dynamic genome and transcriptome of the human fungal pathogen Blastomyces and close relative Emmonsia.</title>
        <authorList>
            <person name="Munoz J.F."/>
            <person name="Gauthier G.M."/>
            <person name="Desjardins C.A."/>
            <person name="Gallo J.E."/>
            <person name="Holder J."/>
            <person name="Sullivan T.D."/>
            <person name="Marty A.J."/>
            <person name="Carmen J.C."/>
            <person name="Chen Z."/>
            <person name="Ding L."/>
            <person name="Gujja S."/>
            <person name="Magrini V."/>
            <person name="Misas E."/>
            <person name="Mitreva M."/>
            <person name="Priest M."/>
            <person name="Saif S."/>
            <person name="Whiston E.A."/>
            <person name="Young S."/>
            <person name="Zeng Q."/>
            <person name="Goldman W.E."/>
            <person name="Mardis E.R."/>
            <person name="Taylor J.W."/>
            <person name="McEwen J.G."/>
            <person name="Clay O.K."/>
            <person name="Klein B.S."/>
            <person name="Cuomo C.A."/>
        </authorList>
    </citation>
    <scope>NUCLEOTIDE SEQUENCE [LARGE SCALE GENOMIC DNA]</scope>
    <source>
        <strain evidence="7">UAMH 3008</strain>
    </source>
</reference>
<dbReference type="VEuPathDB" id="FungiDB:EMCG_06691"/>
<feature type="compositionally biased region" description="Pro residues" evidence="5">
    <location>
        <begin position="188"/>
        <end position="198"/>
    </location>
</feature>
<comment type="caution">
    <text evidence="6">The sequence shown here is derived from an EMBL/GenBank/DDBJ whole genome shotgun (WGS) entry which is preliminary data.</text>
</comment>
<evidence type="ECO:0000256" key="3">
    <source>
        <dbReference type="ARBA" id="ARBA00022705"/>
    </source>
</evidence>
<dbReference type="Gene3D" id="3.90.1030.20">
    <property type="entry name" value="DNA polymerase delta, p66 (Cdc27) subunit, wHTH domain"/>
    <property type="match status" value="1"/>
</dbReference>
<feature type="region of interest" description="Disordered" evidence="5">
    <location>
        <begin position="183"/>
        <end position="202"/>
    </location>
</feature>
<evidence type="ECO:0000313" key="7">
    <source>
        <dbReference type="Proteomes" id="UP000034164"/>
    </source>
</evidence>
<sequence length="457" mass="50660">MAANYKKYLAEKVLNEQEIVTYRSLSRALKVHSNLAKRMLYEFHRVENSKNPQSVNATYLVTGIQAHARLHALNGRVKDSVKDGDDEIMQSSPFMSSQVAQHEDGAENDDIPVTAITLVREEDLSEAKSLYQTIFSIFIHSVEPTRLQDLNVLSDIGYDILQPQPEDSLEYGKQYGMILNKNVKRRPGLPPAPPPPVPVEAVNKPRLARADEAIKITKVEEPLQPQAKNPASQTSSKPSSRPSSGGKSQGGTSNKLGSLKRDSSNIFKAFAKSKPKARKETPERSTGPEVGSTEPSGPGDVVLDDESEEEREDLFLDTGTRSSNSKRESKNERAEKLRKMMEDEEMADAPELPPTEEPELAETSQSEEAPKAEPEEEASAPKGRRRGRRQVMKKITTKDEEGYLVTQEEPVWESFSEDEAPPPVKRKPAVSVNPKPANNKGSQKTGQGNIMSFFGKK</sequence>
<organism evidence="6 7">
    <name type="scientific">[Emmonsia] crescens</name>
    <dbReference type="NCBI Taxonomy" id="73230"/>
    <lineage>
        <taxon>Eukaryota</taxon>
        <taxon>Fungi</taxon>
        <taxon>Dikarya</taxon>
        <taxon>Ascomycota</taxon>
        <taxon>Pezizomycotina</taxon>
        <taxon>Eurotiomycetes</taxon>
        <taxon>Eurotiomycetidae</taxon>
        <taxon>Onygenales</taxon>
        <taxon>Ajellomycetaceae</taxon>
        <taxon>Emergomyces</taxon>
    </lineage>
</organism>
<evidence type="ECO:0000313" key="6">
    <source>
        <dbReference type="EMBL" id="KKZ67631.1"/>
    </source>
</evidence>
<dbReference type="OrthoDB" id="514823at2759"/>
<dbReference type="EMBL" id="LCZI01000217">
    <property type="protein sequence ID" value="KKZ67631.1"/>
    <property type="molecule type" value="Genomic_DNA"/>
</dbReference>
<dbReference type="PANTHER" id="PTHR17598:SF13">
    <property type="entry name" value="DNA POLYMERASE DELTA SUBUNIT 3"/>
    <property type="match status" value="1"/>
</dbReference>
<feature type="compositionally biased region" description="Basic residues" evidence="5">
    <location>
        <begin position="382"/>
        <end position="392"/>
    </location>
</feature>
<evidence type="ECO:0000256" key="2">
    <source>
        <dbReference type="ARBA" id="ARBA00017589"/>
    </source>
</evidence>
<dbReference type="Proteomes" id="UP000034164">
    <property type="component" value="Unassembled WGS sequence"/>
</dbReference>
<name>A0A0G2JBK3_9EURO</name>
<dbReference type="GO" id="GO:0006271">
    <property type="term" value="P:DNA strand elongation involved in DNA replication"/>
    <property type="evidence" value="ECO:0007669"/>
    <property type="project" value="TreeGrafter"/>
</dbReference>
<keyword evidence="4" id="KW-0539">Nucleus</keyword>
<feature type="compositionally biased region" description="Polar residues" evidence="5">
    <location>
        <begin position="439"/>
        <end position="450"/>
    </location>
</feature>
<keyword evidence="3" id="KW-0235">DNA replication</keyword>
<dbReference type="GO" id="GO:0006297">
    <property type="term" value="P:nucleotide-excision repair, DNA gap filling"/>
    <property type="evidence" value="ECO:0007669"/>
    <property type="project" value="TreeGrafter"/>
</dbReference>
<feature type="compositionally biased region" description="Basic and acidic residues" evidence="5">
    <location>
        <begin position="325"/>
        <end position="341"/>
    </location>
</feature>
<feature type="compositionally biased region" description="Acidic residues" evidence="5">
    <location>
        <begin position="342"/>
        <end position="360"/>
    </location>
</feature>
<gene>
    <name evidence="6" type="ORF">EMCG_06691</name>
</gene>
<dbReference type="InterPro" id="IPR041913">
    <property type="entry name" value="POLD3_sf"/>
</dbReference>
<dbReference type="Pfam" id="PF09507">
    <property type="entry name" value="CDC27"/>
    <property type="match status" value="1"/>
</dbReference>
<dbReference type="AlphaFoldDB" id="A0A0G2JBK3"/>
<dbReference type="GO" id="GO:0043625">
    <property type="term" value="C:delta DNA polymerase complex"/>
    <property type="evidence" value="ECO:0007669"/>
    <property type="project" value="InterPro"/>
</dbReference>
<dbReference type="GO" id="GO:1904161">
    <property type="term" value="P:DNA synthesis involved in UV-damage excision repair"/>
    <property type="evidence" value="ECO:0007669"/>
    <property type="project" value="TreeGrafter"/>
</dbReference>
<protein>
    <recommendedName>
        <fullName evidence="2">DNA polymerase delta subunit 3</fullName>
    </recommendedName>
</protein>
<feature type="compositionally biased region" description="Acidic residues" evidence="5">
    <location>
        <begin position="302"/>
        <end position="312"/>
    </location>
</feature>
<evidence type="ECO:0000256" key="5">
    <source>
        <dbReference type="SAM" id="MobiDB-lite"/>
    </source>
</evidence>
<feature type="region of interest" description="Disordered" evidence="5">
    <location>
        <begin position="217"/>
        <end position="457"/>
    </location>
</feature>
<accession>A0A0G2JBK3</accession>
<proteinExistence type="predicted"/>
<dbReference type="PANTHER" id="PTHR17598">
    <property type="entry name" value="DNA POLYMERASE DELTA SUBUNIT 3"/>
    <property type="match status" value="1"/>
</dbReference>
<evidence type="ECO:0000256" key="4">
    <source>
        <dbReference type="ARBA" id="ARBA00023242"/>
    </source>
</evidence>